<evidence type="ECO:0000256" key="2">
    <source>
        <dbReference type="SAM" id="MobiDB-lite"/>
    </source>
</evidence>
<dbReference type="AlphaFoldDB" id="A0ABD5IT44"/>
<protein>
    <recommendedName>
        <fullName evidence="6">Phage-related protein</fullName>
    </recommendedName>
</protein>
<comment type="caution">
    <text evidence="4">The sequence shown here is derived from an EMBL/GenBank/DDBJ whole genome shotgun (WGS) entry which is preliminary data.</text>
</comment>
<feature type="coiled-coil region" evidence="1">
    <location>
        <begin position="60"/>
        <end position="119"/>
    </location>
</feature>
<dbReference type="EMBL" id="JARTLI010000002">
    <property type="protein sequence ID" value="MED5050661.1"/>
    <property type="molecule type" value="Genomic_DNA"/>
</dbReference>
<reference evidence="4 5" key="1">
    <citation type="submission" date="2023-03" db="EMBL/GenBank/DDBJ databases">
        <title>Bacillus Genome Sequencing.</title>
        <authorList>
            <person name="Dunlap C."/>
        </authorList>
    </citation>
    <scope>NUCLEOTIDE SEQUENCE [LARGE SCALE GENOMIC DNA]</scope>
    <source>
        <strain evidence="4 5">NRS-38</strain>
    </source>
</reference>
<evidence type="ECO:0008006" key="6">
    <source>
        <dbReference type="Google" id="ProtNLM"/>
    </source>
</evidence>
<feature type="region of interest" description="Disordered" evidence="2">
    <location>
        <begin position="624"/>
        <end position="645"/>
    </location>
</feature>
<dbReference type="RefSeq" id="WP_328216872.1">
    <property type="nucleotide sequence ID" value="NZ_JARTLI010000002.1"/>
</dbReference>
<feature type="coiled-coil region" evidence="1">
    <location>
        <begin position="173"/>
        <end position="203"/>
    </location>
</feature>
<evidence type="ECO:0000256" key="1">
    <source>
        <dbReference type="SAM" id="Coils"/>
    </source>
</evidence>
<sequence>MEALRDMYVGITLKDEASRDLDRIDRKMDDIKYGFQQMGIDADEAAIGFSRMGISGSRAMDGIEDAADELKDEIRNLADQVALLSLTSEAAFASMEDDIDDVSGEVRQLERRINFATAKTVMLGTALTTAFVGGVAASAPLLAGVGALAASLGAAGIGAAAFGAVAVGALKGVFDAQEDVAKLQEKIANADNAKERIKAQKELAELYAGMSKEQRALLKDLQSFKAFWGDFVKEFEKPVFESFGLGLQFVQEVLGELKPTISNVAGVVVELMEELNDAVYSSGFQNFFDWLETNASESLYNFAHIFGNTFMGIVNILQAFAPVGASLEEWLVRTTQRFEEWSAGLSQSTSFQNFVGYVKENGPILADTLSNIWDIVVELVRSLAPLGSEVLQGFQSLTEYISTNIMPIFDDIAGKATDFVSTIRDNWGPIKETVIGLGTAFLTFKGVMMGMKIIETVTGLINSLRTVTSLATFAQWALNTAMAANPAVLIAAGIAALVGVGILLYRNWDTLKNKAIELWDKMGFLKQVVLSLLGPFRWVADAVSFLLKKWDAFKNSISNFKMPKFGLPKWMGGNGLIQFPGHATGLSRVPFDDYVARLHKDETVLRADQSRVLEEAGILDRSGSTPRINSLGASPSPTNSVSSGGSPIFSPSVNIYISSGDVESVGSLEAAINKKLEEMWQSLLDIYRVKVER</sequence>
<accession>A0ABD5IT44</accession>
<evidence type="ECO:0000256" key="3">
    <source>
        <dbReference type="SAM" id="Phobius"/>
    </source>
</evidence>
<name>A0ABD5IT44_9BACL</name>
<feature type="transmembrane region" description="Helical" evidence="3">
    <location>
        <begin position="487"/>
        <end position="508"/>
    </location>
</feature>
<keyword evidence="1" id="KW-0175">Coiled coil</keyword>
<proteinExistence type="predicted"/>
<evidence type="ECO:0000313" key="4">
    <source>
        <dbReference type="EMBL" id="MED5050661.1"/>
    </source>
</evidence>
<feature type="transmembrane region" description="Helical" evidence="3">
    <location>
        <begin position="121"/>
        <end position="142"/>
    </location>
</feature>
<feature type="transmembrane region" description="Helical" evidence="3">
    <location>
        <begin position="148"/>
        <end position="170"/>
    </location>
</feature>
<organism evidence="4 5">
    <name type="scientific">Anoxybacteroides rupiense</name>
    <dbReference type="NCBI Taxonomy" id="311460"/>
    <lineage>
        <taxon>Bacteria</taxon>
        <taxon>Bacillati</taxon>
        <taxon>Bacillota</taxon>
        <taxon>Bacilli</taxon>
        <taxon>Bacillales</taxon>
        <taxon>Anoxybacillaceae</taxon>
        <taxon>Anoxybacteroides</taxon>
    </lineage>
</organism>
<evidence type="ECO:0000313" key="5">
    <source>
        <dbReference type="Proteomes" id="UP001339962"/>
    </source>
</evidence>
<keyword evidence="3" id="KW-0812">Transmembrane</keyword>
<dbReference type="Gene3D" id="1.20.1170.10">
    <property type="match status" value="1"/>
</dbReference>
<keyword evidence="3" id="KW-1133">Transmembrane helix</keyword>
<keyword evidence="3" id="KW-0472">Membrane</keyword>
<gene>
    <name evidence="4" type="ORF">P9850_02090</name>
</gene>
<dbReference type="Proteomes" id="UP001339962">
    <property type="component" value="Unassembled WGS sequence"/>
</dbReference>